<organism evidence="6 7">
    <name type="scientific">Daeguia caeni</name>
    <dbReference type="NCBI Taxonomy" id="439612"/>
    <lineage>
        <taxon>Bacteria</taxon>
        <taxon>Pseudomonadati</taxon>
        <taxon>Pseudomonadota</taxon>
        <taxon>Alphaproteobacteria</taxon>
        <taxon>Hyphomicrobiales</taxon>
        <taxon>Brucellaceae</taxon>
        <taxon>Daeguia</taxon>
    </lineage>
</organism>
<dbReference type="SUPFAM" id="SSF55073">
    <property type="entry name" value="Nucleotide cyclase"/>
    <property type="match status" value="1"/>
</dbReference>
<dbReference type="RefSeq" id="WP_374829748.1">
    <property type="nucleotide sequence ID" value="NZ_JBHEEZ010000002.1"/>
</dbReference>
<dbReference type="InterPro" id="IPR050469">
    <property type="entry name" value="Diguanylate_Cyclase"/>
</dbReference>
<dbReference type="Pfam" id="PF00990">
    <property type="entry name" value="GGDEF"/>
    <property type="match status" value="1"/>
</dbReference>
<keyword evidence="7" id="KW-1185">Reference proteome</keyword>
<feature type="transmembrane region" description="Helical" evidence="4">
    <location>
        <begin position="179"/>
        <end position="200"/>
    </location>
</feature>
<evidence type="ECO:0000259" key="5">
    <source>
        <dbReference type="PROSITE" id="PS50887"/>
    </source>
</evidence>
<dbReference type="PANTHER" id="PTHR45138:SF9">
    <property type="entry name" value="DIGUANYLATE CYCLASE DGCM-RELATED"/>
    <property type="match status" value="1"/>
</dbReference>
<dbReference type="CDD" id="cd01949">
    <property type="entry name" value="GGDEF"/>
    <property type="match status" value="1"/>
</dbReference>
<reference evidence="7" key="1">
    <citation type="journal article" date="2019" name="Int. J. Syst. Evol. Microbiol.">
        <title>The Global Catalogue of Microorganisms (GCM) 10K type strain sequencing project: providing services to taxonomists for standard genome sequencing and annotation.</title>
        <authorList>
            <consortium name="The Broad Institute Genomics Platform"/>
            <consortium name="The Broad Institute Genome Sequencing Center for Infectious Disease"/>
            <person name="Wu L."/>
            <person name="Ma J."/>
        </authorList>
    </citation>
    <scope>NUCLEOTIDE SEQUENCE [LARGE SCALE GENOMIC DNA]</scope>
    <source>
        <strain evidence="7">CGMCC 1.15731</strain>
    </source>
</reference>
<comment type="caution">
    <text evidence="6">The sequence shown here is derived from an EMBL/GenBank/DDBJ whole genome shotgun (WGS) entry which is preliminary data.</text>
</comment>
<feature type="transmembrane region" description="Helical" evidence="4">
    <location>
        <begin position="83"/>
        <end position="102"/>
    </location>
</feature>
<dbReference type="PROSITE" id="PS50887">
    <property type="entry name" value="GGDEF"/>
    <property type="match status" value="1"/>
</dbReference>
<evidence type="ECO:0000313" key="7">
    <source>
        <dbReference type="Proteomes" id="UP001596042"/>
    </source>
</evidence>
<keyword evidence="4" id="KW-0812">Transmembrane</keyword>
<feature type="transmembrane region" description="Helical" evidence="4">
    <location>
        <begin position="108"/>
        <end position="127"/>
    </location>
</feature>
<feature type="transmembrane region" description="Helical" evidence="4">
    <location>
        <begin position="53"/>
        <end position="71"/>
    </location>
</feature>
<keyword evidence="4" id="KW-0472">Membrane</keyword>
<feature type="domain" description="GGDEF" evidence="5">
    <location>
        <begin position="242"/>
        <end position="372"/>
    </location>
</feature>
<dbReference type="Proteomes" id="UP001596042">
    <property type="component" value="Unassembled WGS sequence"/>
</dbReference>
<evidence type="ECO:0000256" key="2">
    <source>
        <dbReference type="ARBA" id="ARBA00034247"/>
    </source>
</evidence>
<evidence type="ECO:0000256" key="3">
    <source>
        <dbReference type="SAM" id="MobiDB-lite"/>
    </source>
</evidence>
<sequence length="389" mass="43678">MMLANGMVLAIVSRELPASLRPSATFWQCGVVLFATSCASVICIPYLPQNLILVLANGLIVLGITALYIAIRRFFDLPISRWYLLPTLLTIAIVIFFTNIYPSFKIRTVLVSSIWIFPLGASAHILFERSRSDPSFSRKILASIFCIAIIYVALRAIAYETLRIPPNYTIASNMHWLNIFTPIFLALLPVVGTTAFLLMCSDHLRRQLERAASTDYLTSLPNRRAFTEYGKSLFSQARRQNHDFVIATLDIDNFKSINDLYGHEAGDQVLMRLASLFAGHHNAMKLIARIGGEEFAIIFSDIDTAWEVAEKIRRDVEHARFRMGTSDLKVTVSIGLARINNDLTFESIMRRADTALYRAKASGRNRIEVASSGSETQAKPMPHNGQYLH</sequence>
<dbReference type="SMART" id="SM00267">
    <property type="entry name" value="GGDEF"/>
    <property type="match status" value="1"/>
</dbReference>
<dbReference type="NCBIfam" id="TIGR00254">
    <property type="entry name" value="GGDEF"/>
    <property type="match status" value="1"/>
</dbReference>
<dbReference type="EMBL" id="JBHSEL010000001">
    <property type="protein sequence ID" value="MFC4623767.1"/>
    <property type="molecule type" value="Genomic_DNA"/>
</dbReference>
<protein>
    <recommendedName>
        <fullName evidence="1">diguanylate cyclase</fullName>
        <ecNumber evidence="1">2.7.7.65</ecNumber>
    </recommendedName>
</protein>
<dbReference type="EC" id="2.7.7.65" evidence="1"/>
<dbReference type="InterPro" id="IPR029787">
    <property type="entry name" value="Nucleotide_cyclase"/>
</dbReference>
<evidence type="ECO:0000256" key="1">
    <source>
        <dbReference type="ARBA" id="ARBA00012528"/>
    </source>
</evidence>
<dbReference type="InterPro" id="IPR043128">
    <property type="entry name" value="Rev_trsase/Diguanyl_cyclase"/>
</dbReference>
<keyword evidence="4" id="KW-1133">Transmembrane helix</keyword>
<feature type="transmembrane region" description="Helical" evidence="4">
    <location>
        <begin position="139"/>
        <end position="159"/>
    </location>
</feature>
<name>A0ABV9H0R1_9HYPH</name>
<proteinExistence type="predicted"/>
<gene>
    <name evidence="6" type="ORF">ACFO1V_00720</name>
</gene>
<dbReference type="PANTHER" id="PTHR45138">
    <property type="entry name" value="REGULATORY COMPONENTS OF SENSORY TRANSDUCTION SYSTEM"/>
    <property type="match status" value="1"/>
</dbReference>
<comment type="catalytic activity">
    <reaction evidence="2">
        <text>2 GTP = 3',3'-c-di-GMP + 2 diphosphate</text>
        <dbReference type="Rhea" id="RHEA:24898"/>
        <dbReference type="ChEBI" id="CHEBI:33019"/>
        <dbReference type="ChEBI" id="CHEBI:37565"/>
        <dbReference type="ChEBI" id="CHEBI:58805"/>
        <dbReference type="EC" id="2.7.7.65"/>
    </reaction>
</comment>
<feature type="region of interest" description="Disordered" evidence="3">
    <location>
        <begin position="368"/>
        <end position="389"/>
    </location>
</feature>
<dbReference type="Gene3D" id="3.30.70.270">
    <property type="match status" value="1"/>
</dbReference>
<accession>A0ABV9H0R1</accession>
<evidence type="ECO:0000256" key="4">
    <source>
        <dbReference type="SAM" id="Phobius"/>
    </source>
</evidence>
<dbReference type="InterPro" id="IPR000160">
    <property type="entry name" value="GGDEF_dom"/>
</dbReference>
<evidence type="ECO:0000313" key="6">
    <source>
        <dbReference type="EMBL" id="MFC4623767.1"/>
    </source>
</evidence>
<feature type="transmembrane region" description="Helical" evidence="4">
    <location>
        <begin position="24"/>
        <end position="47"/>
    </location>
</feature>